<reference evidence="1" key="1">
    <citation type="journal article" date="2021" name="Nat. Commun.">
        <title>Genetic determinants of endophytism in the Arabidopsis root mycobiome.</title>
        <authorList>
            <person name="Mesny F."/>
            <person name="Miyauchi S."/>
            <person name="Thiergart T."/>
            <person name="Pickel B."/>
            <person name="Atanasova L."/>
            <person name="Karlsson M."/>
            <person name="Huettel B."/>
            <person name="Barry K.W."/>
            <person name="Haridas S."/>
            <person name="Chen C."/>
            <person name="Bauer D."/>
            <person name="Andreopoulos W."/>
            <person name="Pangilinan J."/>
            <person name="LaButti K."/>
            <person name="Riley R."/>
            <person name="Lipzen A."/>
            <person name="Clum A."/>
            <person name="Drula E."/>
            <person name="Henrissat B."/>
            <person name="Kohler A."/>
            <person name="Grigoriev I.V."/>
            <person name="Martin F.M."/>
            <person name="Hacquard S."/>
        </authorList>
    </citation>
    <scope>NUCLEOTIDE SEQUENCE</scope>
    <source>
        <strain evidence="1">MPI-CAGE-AT-0023</strain>
    </source>
</reference>
<dbReference type="EMBL" id="JAGMUX010000019">
    <property type="protein sequence ID" value="KAH7232178.1"/>
    <property type="molecule type" value="Genomic_DNA"/>
</dbReference>
<accession>A0A9P9G4Q1</accession>
<dbReference type="AlphaFoldDB" id="A0A9P9G4Q1"/>
<evidence type="ECO:0000313" key="1">
    <source>
        <dbReference type="EMBL" id="KAH7232178.1"/>
    </source>
</evidence>
<dbReference type="RefSeq" id="XP_046043838.1">
    <property type="nucleotide sequence ID" value="XM_046190722.1"/>
</dbReference>
<comment type="caution">
    <text evidence="1">The sequence shown here is derived from an EMBL/GenBank/DDBJ whole genome shotgun (WGS) entry which is preliminary data.</text>
</comment>
<protein>
    <submittedName>
        <fullName evidence="1">Uncharacterized protein</fullName>
    </submittedName>
</protein>
<dbReference type="GeneID" id="70220676"/>
<name>A0A9P9G4Q1_FUSRE</name>
<organism evidence="1 2">
    <name type="scientific">Fusarium redolens</name>
    <dbReference type="NCBI Taxonomy" id="48865"/>
    <lineage>
        <taxon>Eukaryota</taxon>
        <taxon>Fungi</taxon>
        <taxon>Dikarya</taxon>
        <taxon>Ascomycota</taxon>
        <taxon>Pezizomycotina</taxon>
        <taxon>Sordariomycetes</taxon>
        <taxon>Hypocreomycetidae</taxon>
        <taxon>Hypocreales</taxon>
        <taxon>Nectriaceae</taxon>
        <taxon>Fusarium</taxon>
        <taxon>Fusarium redolens species complex</taxon>
    </lineage>
</organism>
<keyword evidence="2" id="KW-1185">Reference proteome</keyword>
<proteinExistence type="predicted"/>
<dbReference type="Proteomes" id="UP000720189">
    <property type="component" value="Unassembled WGS sequence"/>
</dbReference>
<dbReference type="OrthoDB" id="4851110at2759"/>
<sequence>MQVINSIHLFSASEIAEIFNGVKAVPEFIQTQTELRQFQVPPPTDPILFIAPPKLDGLRCGQRNHVYRQVQHMLKNYKEEHGWQNDWKKGGNVVKRAQGRRKSRVASKWFEVGRETAGFVQPTTNPNAIISIPERISHLHQEQDEHFKIAAQKALKVAAEKKEVNAWIERTGWAEHMEGLKPGEVHIAAAPIGEDEPVLQLICDTFDRMAT</sequence>
<evidence type="ECO:0000313" key="2">
    <source>
        <dbReference type="Proteomes" id="UP000720189"/>
    </source>
</evidence>
<gene>
    <name evidence="1" type="ORF">BKA55DRAFT_544525</name>
</gene>